<feature type="active site" description="Nucleophile" evidence="9">
    <location>
        <position position="149"/>
    </location>
</feature>
<comment type="similarity">
    <text evidence="2">Belongs to the YkuD family.</text>
</comment>
<dbReference type="UniPathway" id="UPA00219"/>
<proteinExistence type="inferred from homology"/>
<evidence type="ECO:0000256" key="3">
    <source>
        <dbReference type="ARBA" id="ARBA00022676"/>
    </source>
</evidence>
<dbReference type="EMBL" id="PHFL01000008">
    <property type="protein sequence ID" value="RFM25187.1"/>
    <property type="molecule type" value="Genomic_DNA"/>
</dbReference>
<dbReference type="PANTHER" id="PTHR30582">
    <property type="entry name" value="L,D-TRANSPEPTIDASE"/>
    <property type="match status" value="1"/>
</dbReference>
<keyword evidence="7 9" id="KW-0573">Peptidoglycan synthesis</keyword>
<dbReference type="SUPFAM" id="SSF141523">
    <property type="entry name" value="L,D-transpeptidase catalytic domain-like"/>
    <property type="match status" value="1"/>
</dbReference>
<evidence type="ECO:0000259" key="10">
    <source>
        <dbReference type="PROSITE" id="PS52029"/>
    </source>
</evidence>
<protein>
    <submittedName>
        <fullName evidence="11">L,D-transpeptidase</fullName>
    </submittedName>
</protein>
<dbReference type="CDD" id="cd16913">
    <property type="entry name" value="YkuD_like"/>
    <property type="match status" value="1"/>
</dbReference>
<dbReference type="GO" id="GO:0071555">
    <property type="term" value="P:cell wall organization"/>
    <property type="evidence" value="ECO:0007669"/>
    <property type="project" value="UniProtKB-UniRule"/>
</dbReference>
<name>A0A395M342_9BACT</name>
<dbReference type="GO" id="GO:0018104">
    <property type="term" value="P:peptidoglycan-protein cross-linking"/>
    <property type="evidence" value="ECO:0007669"/>
    <property type="project" value="TreeGrafter"/>
</dbReference>
<keyword evidence="5" id="KW-0378">Hydrolase</keyword>
<dbReference type="PROSITE" id="PS52029">
    <property type="entry name" value="LD_TPASE"/>
    <property type="match status" value="1"/>
</dbReference>
<sequence length="174" mass="19711">MLQLFLAIVLLGEIRPILTTAWKCSAQLQKKPTRHILIKKSECKLYLYRGKTLEKVYPIAVGKHSGDKQFVGDMRTPEGDFYIVQIQNSQKWTHDFKDGKGEIEGAYGPWFLRLYTGADRTKSGRAWKGIGIHGTHDESSIGTQVTEGCIRMKNADIVELKSLVELYTPVKIVE</sequence>
<comment type="pathway">
    <text evidence="1 9">Cell wall biogenesis; peptidoglycan biosynthesis.</text>
</comment>
<evidence type="ECO:0000256" key="9">
    <source>
        <dbReference type="PROSITE-ProRule" id="PRU01373"/>
    </source>
</evidence>
<dbReference type="Gene3D" id="2.40.440.10">
    <property type="entry name" value="L,D-transpeptidase catalytic domain-like"/>
    <property type="match status" value="1"/>
</dbReference>
<evidence type="ECO:0000256" key="7">
    <source>
        <dbReference type="ARBA" id="ARBA00022984"/>
    </source>
</evidence>
<dbReference type="GO" id="GO:0008360">
    <property type="term" value="P:regulation of cell shape"/>
    <property type="evidence" value="ECO:0007669"/>
    <property type="project" value="UniProtKB-UniRule"/>
</dbReference>
<keyword evidence="3" id="KW-0328">Glycosyltransferase</keyword>
<evidence type="ECO:0000256" key="8">
    <source>
        <dbReference type="ARBA" id="ARBA00023316"/>
    </source>
</evidence>
<dbReference type="InterPro" id="IPR050979">
    <property type="entry name" value="LD-transpeptidase"/>
</dbReference>
<dbReference type="PANTHER" id="PTHR30582:SF24">
    <property type="entry name" value="L,D-TRANSPEPTIDASE ERFK_SRFK-RELATED"/>
    <property type="match status" value="1"/>
</dbReference>
<dbReference type="Proteomes" id="UP000266389">
    <property type="component" value="Unassembled WGS sequence"/>
</dbReference>
<dbReference type="GO" id="GO:0005576">
    <property type="term" value="C:extracellular region"/>
    <property type="evidence" value="ECO:0007669"/>
    <property type="project" value="TreeGrafter"/>
</dbReference>
<dbReference type="GO" id="GO:0016757">
    <property type="term" value="F:glycosyltransferase activity"/>
    <property type="evidence" value="ECO:0007669"/>
    <property type="project" value="UniProtKB-KW"/>
</dbReference>
<dbReference type="GO" id="GO:0071972">
    <property type="term" value="F:peptidoglycan L,D-transpeptidase activity"/>
    <property type="evidence" value="ECO:0007669"/>
    <property type="project" value="TreeGrafter"/>
</dbReference>
<gene>
    <name evidence="11" type="ORF">D0433_02015</name>
</gene>
<feature type="domain" description="L,D-TPase catalytic" evidence="10">
    <location>
        <begin position="34"/>
        <end position="173"/>
    </location>
</feature>
<evidence type="ECO:0000313" key="12">
    <source>
        <dbReference type="Proteomes" id="UP000266389"/>
    </source>
</evidence>
<feature type="active site" description="Proton donor/acceptor" evidence="9">
    <location>
        <position position="133"/>
    </location>
</feature>
<dbReference type="AlphaFoldDB" id="A0A395M342"/>
<dbReference type="InterPro" id="IPR038063">
    <property type="entry name" value="Transpep_catalytic_dom"/>
</dbReference>
<evidence type="ECO:0000256" key="6">
    <source>
        <dbReference type="ARBA" id="ARBA00022960"/>
    </source>
</evidence>
<evidence type="ECO:0000256" key="5">
    <source>
        <dbReference type="ARBA" id="ARBA00022801"/>
    </source>
</evidence>
<evidence type="ECO:0000256" key="1">
    <source>
        <dbReference type="ARBA" id="ARBA00004752"/>
    </source>
</evidence>
<reference evidence="11 12" key="1">
    <citation type="journal article" date="2011" name="ISME J.">
        <title>Community ecology of hot spring cyanobacterial mats: predominant populations and their functional potential.</title>
        <authorList>
            <person name="Klatt C.G."/>
            <person name="Wood J.M."/>
            <person name="Rusch D.B."/>
            <person name="Bateson M.M."/>
            <person name="Hamamura N."/>
            <person name="Heidelberg J.F."/>
            <person name="Grossman A.R."/>
            <person name="Bhaya D."/>
            <person name="Cohan F.M."/>
            <person name="Kuhl M."/>
            <person name="Bryant D.A."/>
            <person name="Ward D.M."/>
        </authorList>
    </citation>
    <scope>NUCLEOTIDE SEQUENCE [LARGE SCALE GENOMIC DNA]</scope>
    <source>
        <strain evidence="11">OS</strain>
    </source>
</reference>
<dbReference type="Pfam" id="PF03734">
    <property type="entry name" value="YkuD"/>
    <property type="match status" value="1"/>
</dbReference>
<keyword evidence="6 9" id="KW-0133">Cell shape</keyword>
<keyword evidence="8 9" id="KW-0961">Cell wall biogenesis/degradation</keyword>
<accession>A0A395M342</accession>
<evidence type="ECO:0000256" key="4">
    <source>
        <dbReference type="ARBA" id="ARBA00022679"/>
    </source>
</evidence>
<keyword evidence="4" id="KW-0808">Transferase</keyword>
<dbReference type="InterPro" id="IPR005490">
    <property type="entry name" value="LD_TPept_cat_dom"/>
</dbReference>
<evidence type="ECO:0000313" key="11">
    <source>
        <dbReference type="EMBL" id="RFM25187.1"/>
    </source>
</evidence>
<comment type="caution">
    <text evidence="11">The sequence shown here is derived from an EMBL/GenBank/DDBJ whole genome shotgun (WGS) entry which is preliminary data.</text>
</comment>
<evidence type="ECO:0000256" key="2">
    <source>
        <dbReference type="ARBA" id="ARBA00005992"/>
    </source>
</evidence>
<organism evidence="11 12">
    <name type="scientific">Candidatus Thermochlorobacter aerophilus</name>
    <dbReference type="NCBI Taxonomy" id="1868324"/>
    <lineage>
        <taxon>Bacteria</taxon>
        <taxon>Pseudomonadati</taxon>
        <taxon>Chlorobiota</taxon>
        <taxon>Chlorobiia</taxon>
        <taxon>Chlorobiales</taxon>
        <taxon>Candidatus Thermochlorobacteriaceae</taxon>
        <taxon>Candidatus Thermochlorobacter</taxon>
    </lineage>
</organism>